<feature type="transmembrane region" description="Helical" evidence="2">
    <location>
        <begin position="160"/>
        <end position="179"/>
    </location>
</feature>
<keyword evidence="2" id="KW-1133">Transmembrane helix</keyword>
<dbReference type="AlphaFoldDB" id="A0A9X1NIZ5"/>
<evidence type="ECO:0000256" key="1">
    <source>
        <dbReference type="SAM" id="MobiDB-lite"/>
    </source>
</evidence>
<evidence type="ECO:0000313" key="5">
    <source>
        <dbReference type="Proteomes" id="UP001138997"/>
    </source>
</evidence>
<dbReference type="SUPFAM" id="SSF55073">
    <property type="entry name" value="Nucleotide cyclase"/>
    <property type="match status" value="1"/>
</dbReference>
<feature type="transmembrane region" description="Helical" evidence="2">
    <location>
        <begin position="29"/>
        <end position="49"/>
    </location>
</feature>
<evidence type="ECO:0000259" key="3">
    <source>
        <dbReference type="PROSITE" id="PS50887"/>
    </source>
</evidence>
<feature type="region of interest" description="Disordered" evidence="1">
    <location>
        <begin position="470"/>
        <end position="496"/>
    </location>
</feature>
<dbReference type="EMBL" id="JAJOMB010000025">
    <property type="protein sequence ID" value="MCD5315922.1"/>
    <property type="molecule type" value="Genomic_DNA"/>
</dbReference>
<dbReference type="GO" id="GO:0052621">
    <property type="term" value="F:diguanylate cyclase activity"/>
    <property type="evidence" value="ECO:0007669"/>
    <property type="project" value="TreeGrafter"/>
</dbReference>
<dbReference type="Gene3D" id="3.30.70.270">
    <property type="match status" value="1"/>
</dbReference>
<keyword evidence="2" id="KW-0812">Transmembrane</keyword>
<keyword evidence="2" id="KW-0472">Membrane</keyword>
<keyword evidence="5" id="KW-1185">Reference proteome</keyword>
<feature type="transmembrane region" description="Helical" evidence="2">
    <location>
        <begin position="219"/>
        <end position="238"/>
    </location>
</feature>
<dbReference type="SMART" id="SM00267">
    <property type="entry name" value="GGDEF"/>
    <property type="match status" value="1"/>
</dbReference>
<feature type="transmembrane region" description="Helical" evidence="2">
    <location>
        <begin position="123"/>
        <end position="148"/>
    </location>
</feature>
<dbReference type="PANTHER" id="PTHR45138:SF9">
    <property type="entry name" value="DIGUANYLATE CYCLASE DGCM-RELATED"/>
    <property type="match status" value="1"/>
</dbReference>
<dbReference type="InterPro" id="IPR029787">
    <property type="entry name" value="Nucleotide_cyclase"/>
</dbReference>
<dbReference type="RefSeq" id="WP_231448742.1">
    <property type="nucleotide sequence ID" value="NZ_JAJOMB010000025.1"/>
</dbReference>
<dbReference type="PROSITE" id="PS50887">
    <property type="entry name" value="GGDEF"/>
    <property type="match status" value="1"/>
</dbReference>
<protein>
    <submittedName>
        <fullName evidence="4">GGDEF domain-containing protein</fullName>
    </submittedName>
</protein>
<dbReference type="GO" id="GO:0005886">
    <property type="term" value="C:plasma membrane"/>
    <property type="evidence" value="ECO:0007669"/>
    <property type="project" value="TreeGrafter"/>
</dbReference>
<sequence>MSQIFVLRACAVLAVVSIAVTLLPEPNTQGASVAYLGSVLMSGIFLVLSMRALPSYRRGPWRWFVPALGLVACGEVWLKTLQVTAPDVWPSPADAFYLIGYVPLALGTLLVDRQRGARTQFGGLLDAIVVSASALVLSLVFLVIPVLTSPDMTAMGKLVGSAYPLADVVLLSLVVRLLFTTGTRTLSIWCLSAGLSCVVLADTLQNIEAVTGTDVARGWMNLFWLISYVFYALAAYHAQRDIEAPPPPPQASGLTLGRLSFLAFAAGLPAVLEVSLAADNRSGYGLHLGLGSLLMLALLVARIWDLLRELNATSEQMAVLARTDPLTGLANRRTWDLELDRYLIAARACRTKVLMAGLLDLDHFKKYNDTQGHQAGDDLLREAAQAWLKEVDGAGVLARWGGEEFAVLMLCPDEAGALDLMDRLRQAVPRGQTCSVGAARWDGSESAPRLLQRADEALYRAKSEGRNRTVLAPPAAVPRIPAQRKAGDSAGSNVSV</sequence>
<dbReference type="InterPro" id="IPR050469">
    <property type="entry name" value="Diguanylate_Cyclase"/>
</dbReference>
<dbReference type="NCBIfam" id="TIGR00254">
    <property type="entry name" value="GGDEF"/>
    <property type="match status" value="1"/>
</dbReference>
<dbReference type="InterPro" id="IPR043128">
    <property type="entry name" value="Rev_trsase/Diguanyl_cyclase"/>
</dbReference>
<dbReference type="Pfam" id="PF00990">
    <property type="entry name" value="GGDEF"/>
    <property type="match status" value="1"/>
</dbReference>
<dbReference type="GO" id="GO:0043709">
    <property type="term" value="P:cell adhesion involved in single-species biofilm formation"/>
    <property type="evidence" value="ECO:0007669"/>
    <property type="project" value="TreeGrafter"/>
</dbReference>
<organism evidence="4 5">
    <name type="scientific">Kineosporia babensis</name>
    <dbReference type="NCBI Taxonomy" id="499548"/>
    <lineage>
        <taxon>Bacteria</taxon>
        <taxon>Bacillati</taxon>
        <taxon>Actinomycetota</taxon>
        <taxon>Actinomycetes</taxon>
        <taxon>Kineosporiales</taxon>
        <taxon>Kineosporiaceae</taxon>
        <taxon>Kineosporia</taxon>
    </lineage>
</organism>
<evidence type="ECO:0000256" key="2">
    <source>
        <dbReference type="SAM" id="Phobius"/>
    </source>
</evidence>
<dbReference type="FunFam" id="3.30.70.270:FF:000001">
    <property type="entry name" value="Diguanylate cyclase domain protein"/>
    <property type="match status" value="1"/>
</dbReference>
<dbReference type="Proteomes" id="UP001138997">
    <property type="component" value="Unassembled WGS sequence"/>
</dbReference>
<feature type="transmembrane region" description="Helical" evidence="2">
    <location>
        <begin position="95"/>
        <end position="111"/>
    </location>
</feature>
<gene>
    <name evidence="4" type="ORF">LR394_34010</name>
</gene>
<feature type="transmembrane region" description="Helical" evidence="2">
    <location>
        <begin position="284"/>
        <end position="304"/>
    </location>
</feature>
<dbReference type="PANTHER" id="PTHR45138">
    <property type="entry name" value="REGULATORY COMPONENTS OF SENSORY TRANSDUCTION SYSTEM"/>
    <property type="match status" value="1"/>
</dbReference>
<evidence type="ECO:0000313" key="4">
    <source>
        <dbReference type="EMBL" id="MCD5315922.1"/>
    </source>
</evidence>
<dbReference type="CDD" id="cd01949">
    <property type="entry name" value="GGDEF"/>
    <property type="match status" value="1"/>
</dbReference>
<feature type="transmembrane region" description="Helical" evidence="2">
    <location>
        <begin position="61"/>
        <end position="80"/>
    </location>
</feature>
<reference evidence="4" key="1">
    <citation type="submission" date="2021-11" db="EMBL/GenBank/DDBJ databases">
        <title>Streptomyces corallinus and Kineosporia corallina sp. nov., two new coral-derived marine actinobacteria.</title>
        <authorList>
            <person name="Buangrab K."/>
            <person name="Sutthacheep M."/>
            <person name="Yeemin T."/>
            <person name="Harunari E."/>
            <person name="Igarashi Y."/>
            <person name="Sripreechasak P."/>
            <person name="Kanchanasin P."/>
            <person name="Tanasupawat S."/>
            <person name="Phongsopitanun W."/>
        </authorList>
    </citation>
    <scope>NUCLEOTIDE SEQUENCE</scope>
    <source>
        <strain evidence="4">JCM 31032</strain>
    </source>
</reference>
<proteinExistence type="predicted"/>
<accession>A0A9X1NIZ5</accession>
<dbReference type="InterPro" id="IPR000160">
    <property type="entry name" value="GGDEF_dom"/>
</dbReference>
<dbReference type="GO" id="GO:1902201">
    <property type="term" value="P:negative regulation of bacterial-type flagellum-dependent cell motility"/>
    <property type="evidence" value="ECO:0007669"/>
    <property type="project" value="TreeGrafter"/>
</dbReference>
<name>A0A9X1NIZ5_9ACTN</name>
<comment type="caution">
    <text evidence="4">The sequence shown here is derived from an EMBL/GenBank/DDBJ whole genome shotgun (WGS) entry which is preliminary data.</text>
</comment>
<feature type="transmembrane region" description="Helical" evidence="2">
    <location>
        <begin position="259"/>
        <end position="278"/>
    </location>
</feature>
<feature type="domain" description="GGDEF" evidence="3">
    <location>
        <begin position="352"/>
        <end position="474"/>
    </location>
</feature>